<dbReference type="AlphaFoldDB" id="A0A1W1DY83"/>
<feature type="domain" description="Phospholipid/glycerol acyltransferase" evidence="4">
    <location>
        <begin position="71"/>
        <end position="185"/>
    </location>
</feature>
<keyword evidence="2 6" id="KW-0012">Acyltransferase</keyword>
<protein>
    <submittedName>
        <fullName evidence="6">1-acyl-sn-glycerol-3-phosphate acyltransferase</fullName>
        <ecNumber evidence="6">2.3.1.51</ecNumber>
    </submittedName>
</protein>
<evidence type="ECO:0000256" key="1">
    <source>
        <dbReference type="ARBA" id="ARBA00022679"/>
    </source>
</evidence>
<name>A0A1W1DY83_9ZZZZ</name>
<dbReference type="GO" id="GO:0003841">
    <property type="term" value="F:1-acylglycerol-3-phosphate O-acyltransferase activity"/>
    <property type="evidence" value="ECO:0007669"/>
    <property type="project" value="UniProtKB-EC"/>
</dbReference>
<dbReference type="PANTHER" id="PTHR10434:SF40">
    <property type="entry name" value="1-ACYL-SN-GLYCEROL-3-PHOSPHATE ACYLTRANSFERASE"/>
    <property type="match status" value="1"/>
</dbReference>
<evidence type="ECO:0000313" key="6">
    <source>
        <dbReference type="EMBL" id="SFV86541.1"/>
    </source>
</evidence>
<keyword evidence="1 6" id="KW-0808">Transferase</keyword>
<dbReference type="SUPFAM" id="SSF69593">
    <property type="entry name" value="Glycerol-3-phosphate (1)-acyltransferase"/>
    <property type="match status" value="1"/>
</dbReference>
<evidence type="ECO:0000256" key="2">
    <source>
        <dbReference type="ARBA" id="ARBA00023315"/>
    </source>
</evidence>
<dbReference type="Pfam" id="PF01553">
    <property type="entry name" value="Acyltransferase"/>
    <property type="match status" value="1"/>
</dbReference>
<dbReference type="CDD" id="cd07989">
    <property type="entry name" value="LPLAT_AGPAT-like"/>
    <property type="match status" value="1"/>
</dbReference>
<dbReference type="PANTHER" id="PTHR10434">
    <property type="entry name" value="1-ACYL-SN-GLYCEROL-3-PHOSPHATE ACYLTRANSFERASE"/>
    <property type="match status" value="1"/>
</dbReference>
<keyword evidence="3" id="KW-1133">Transmembrane helix</keyword>
<sequence>MLFLRSLIYFLGSTLALAVLVAIALVLFFTPIKVRYAILSKWSLFCLWWLRITLNIKLNVIGKENIPNTACVIISNHQSTWETLALQTIFPHQTWVLKQELQWIPIFGWGLSLLKPIIINRGEKLKALKKVLKQGAARISEGIFVVVFPEGTRQPYGQLGEYQKGGVAIAKKTGCDISPVYHNAGKLWPKGSFVKQPGTITMVIGKPISVSDKTAATLTKEVKDWTKAQSLSIQ</sequence>
<feature type="transmembrane region" description="Helical" evidence="3">
    <location>
        <begin position="7"/>
        <end position="30"/>
    </location>
</feature>
<proteinExistence type="predicted"/>
<dbReference type="SMART" id="SM00563">
    <property type="entry name" value="PlsC"/>
    <property type="match status" value="1"/>
</dbReference>
<organism evidence="6">
    <name type="scientific">hydrothermal vent metagenome</name>
    <dbReference type="NCBI Taxonomy" id="652676"/>
    <lineage>
        <taxon>unclassified sequences</taxon>
        <taxon>metagenomes</taxon>
        <taxon>ecological metagenomes</taxon>
    </lineage>
</organism>
<dbReference type="GO" id="GO:0006654">
    <property type="term" value="P:phosphatidic acid biosynthetic process"/>
    <property type="evidence" value="ECO:0007669"/>
    <property type="project" value="TreeGrafter"/>
</dbReference>
<dbReference type="EC" id="2.3.1.51" evidence="6"/>
<evidence type="ECO:0000313" key="5">
    <source>
        <dbReference type="EMBL" id="SFV80799.1"/>
    </source>
</evidence>
<reference evidence="6" key="1">
    <citation type="submission" date="2016-10" db="EMBL/GenBank/DDBJ databases">
        <authorList>
            <person name="de Groot N.N."/>
        </authorList>
    </citation>
    <scope>NUCLEOTIDE SEQUENCE</scope>
</reference>
<dbReference type="EMBL" id="FPHX01000289">
    <property type="protein sequence ID" value="SFV86541.1"/>
    <property type="molecule type" value="Genomic_DNA"/>
</dbReference>
<dbReference type="EMBL" id="FPHV01000009">
    <property type="protein sequence ID" value="SFV80799.1"/>
    <property type="molecule type" value="Genomic_DNA"/>
</dbReference>
<accession>A0A1W1DY83</accession>
<evidence type="ECO:0000256" key="3">
    <source>
        <dbReference type="SAM" id="Phobius"/>
    </source>
</evidence>
<dbReference type="InterPro" id="IPR002123">
    <property type="entry name" value="Plipid/glycerol_acylTrfase"/>
</dbReference>
<keyword evidence="3" id="KW-0472">Membrane</keyword>
<gene>
    <name evidence="5" type="ORF">MNB_SUP05-6-153</name>
    <name evidence="6" type="ORF">MNB_SUP05-9-374</name>
</gene>
<evidence type="ECO:0000259" key="4">
    <source>
        <dbReference type="SMART" id="SM00563"/>
    </source>
</evidence>
<keyword evidence="3" id="KW-0812">Transmembrane</keyword>